<reference evidence="11" key="1">
    <citation type="journal article" date="2019" name="Int. J. Syst. Evol. Microbiol.">
        <title>The Global Catalogue of Microorganisms (GCM) 10K type strain sequencing project: providing services to taxonomists for standard genome sequencing and annotation.</title>
        <authorList>
            <consortium name="The Broad Institute Genomics Platform"/>
            <consortium name="The Broad Institute Genome Sequencing Center for Infectious Disease"/>
            <person name="Wu L."/>
            <person name="Ma J."/>
        </authorList>
    </citation>
    <scope>NUCLEOTIDE SEQUENCE [LARGE SCALE GENOMIC DNA]</scope>
    <source>
        <strain evidence="11">JCM 18053</strain>
    </source>
</reference>
<dbReference type="InterPro" id="IPR004477">
    <property type="entry name" value="ComEC_N"/>
</dbReference>
<feature type="transmembrane region" description="Helical" evidence="6">
    <location>
        <begin position="58"/>
        <end position="75"/>
    </location>
</feature>
<dbReference type="InterPro" id="IPR025405">
    <property type="entry name" value="DUF4131"/>
</dbReference>
<dbReference type="PANTHER" id="PTHR30619:SF1">
    <property type="entry name" value="RECOMBINATION PROTEIN 2"/>
    <property type="match status" value="1"/>
</dbReference>
<feature type="transmembrane region" description="Helical" evidence="6">
    <location>
        <begin position="7"/>
        <end position="30"/>
    </location>
</feature>
<dbReference type="InterPro" id="IPR001279">
    <property type="entry name" value="Metallo-B-lactamas"/>
</dbReference>
<feature type="transmembrane region" description="Helical" evidence="6">
    <location>
        <begin position="291"/>
        <end position="306"/>
    </location>
</feature>
<feature type="transmembrane region" description="Helical" evidence="6">
    <location>
        <begin position="36"/>
        <end position="53"/>
    </location>
</feature>
<dbReference type="RefSeq" id="WP_345735376.1">
    <property type="nucleotide sequence ID" value="NZ_BAABIA010000002.1"/>
</dbReference>
<evidence type="ECO:0000256" key="2">
    <source>
        <dbReference type="ARBA" id="ARBA00022475"/>
    </source>
</evidence>
<evidence type="ECO:0008006" key="12">
    <source>
        <dbReference type="Google" id="ProtNLM"/>
    </source>
</evidence>
<evidence type="ECO:0000313" key="10">
    <source>
        <dbReference type="EMBL" id="GAA5136302.1"/>
    </source>
</evidence>
<sequence>MFSRSRFLSWLHLHPMLVLTVAAVAGILLSEWLTCRPGVGLAVATLLVWLLFWRRPTLWMALPGVLFSFVFLHALRLQDTFAHPVREHLLTQPEHKKTAAVRGLLYPWVDGAEMDPDAALCEVSQLRWGQAGDWKPVKAKIKVRLPEGIRLTAPGLYEIEGPLTLPGAPANPGQFDGVTYSLRMGCIAVSQARKVTLVKEDPLDLRYRLQEAAEASRQWITRQLTQGLENAQPHAGVILAMALGASDAAGEDIEDAFRDSGTLHVFAVSGLHVAMLAHIASFGLQWLGKQRMSVFLIVLVFAYAFITGWRPSAARAAFMTAFVLAAPLLNRKSQIANTLGAAALLLLVVDTHQLFLPGFQLSFVVLLSIVLVAAGLMEMIKPWCDLDPFLPPVLATRMQRYGVRGRTFAAALVCTSLAAWAGSLPFMIGHFQTVTPVALISNLVLVPASEICLLLSCLSLLLAATSWSWAVVAMNHLNATLASVMVTWASWFASLPGANQTLDLRFEKNPPAAEFHVLQLPYGGGASYLRSGGHHWLLDTGNENNWRYVLRPFLRHQGVDRLDGLVLSHADISHVGAVPWVMSAQKVPQIHTSVLEPWKPDPPFASLKKLSLQVAPDGPVWRRHGLQETIPLTSGEVMPVTARVLHPGTDDLHEKADDRGLVLLLQVGGFRILCLNDAGFITEKRLLERRTDLKCDLLVRHQHSADVSGLTELLLAARPQAIISSNDSYRPEEALPQRLRDFCLEQRLPLFDLEADGSIGIAFRESEATLKAFKNGRSLNLRPQGQGVAPP</sequence>
<evidence type="ECO:0000256" key="5">
    <source>
        <dbReference type="ARBA" id="ARBA00023136"/>
    </source>
</evidence>
<dbReference type="NCBIfam" id="TIGR00360">
    <property type="entry name" value="ComEC_N-term"/>
    <property type="match status" value="1"/>
</dbReference>
<proteinExistence type="predicted"/>
<protein>
    <recommendedName>
        <fullName evidence="12">Competence protein ComEC</fullName>
    </recommendedName>
</protein>
<feature type="domain" description="ComEC/Rec2-related protein" evidence="8">
    <location>
        <begin position="242"/>
        <end position="501"/>
    </location>
</feature>
<dbReference type="PANTHER" id="PTHR30619">
    <property type="entry name" value="DNA INTERNALIZATION/COMPETENCE PROTEIN COMEC/REC2"/>
    <property type="match status" value="1"/>
</dbReference>
<keyword evidence="5 6" id="KW-0472">Membrane</keyword>
<feature type="transmembrane region" description="Helical" evidence="6">
    <location>
        <begin position="361"/>
        <end position="380"/>
    </location>
</feature>
<dbReference type="InterPro" id="IPR052159">
    <property type="entry name" value="Competence_DNA_uptake"/>
</dbReference>
<keyword evidence="3 6" id="KW-0812">Transmembrane</keyword>
<feature type="domain" description="DUF4131" evidence="9">
    <location>
        <begin position="38"/>
        <end position="194"/>
    </location>
</feature>
<evidence type="ECO:0000256" key="1">
    <source>
        <dbReference type="ARBA" id="ARBA00004651"/>
    </source>
</evidence>
<keyword evidence="2" id="KW-1003">Cell membrane</keyword>
<dbReference type="Pfam" id="PF00753">
    <property type="entry name" value="Lactamase_B"/>
    <property type="match status" value="1"/>
</dbReference>
<feature type="transmembrane region" description="Helical" evidence="6">
    <location>
        <begin position="407"/>
        <end position="428"/>
    </location>
</feature>
<feature type="transmembrane region" description="Helical" evidence="6">
    <location>
        <begin position="263"/>
        <end position="284"/>
    </location>
</feature>
<comment type="caution">
    <text evidence="10">The sequence shown here is derived from an EMBL/GenBank/DDBJ whole genome shotgun (WGS) entry which is preliminary data.</text>
</comment>
<evidence type="ECO:0000313" key="11">
    <source>
        <dbReference type="Proteomes" id="UP001499852"/>
    </source>
</evidence>
<keyword evidence="4 6" id="KW-1133">Transmembrane helix</keyword>
<evidence type="ECO:0000259" key="8">
    <source>
        <dbReference type="Pfam" id="PF03772"/>
    </source>
</evidence>
<dbReference type="Pfam" id="PF03772">
    <property type="entry name" value="Competence"/>
    <property type="match status" value="1"/>
</dbReference>
<gene>
    <name evidence="10" type="ORF">GCM10023213_11090</name>
</gene>
<dbReference type="Gene3D" id="3.60.15.10">
    <property type="entry name" value="Ribonuclease Z/Hydroxyacylglutathione hydrolase-like"/>
    <property type="match status" value="1"/>
</dbReference>
<dbReference type="InterPro" id="IPR036866">
    <property type="entry name" value="RibonucZ/Hydroxyglut_hydro"/>
</dbReference>
<evidence type="ECO:0000259" key="7">
    <source>
        <dbReference type="Pfam" id="PF00753"/>
    </source>
</evidence>
<organism evidence="10 11">
    <name type="scientific">Prosthecobacter algae</name>
    <dbReference type="NCBI Taxonomy" id="1144682"/>
    <lineage>
        <taxon>Bacteria</taxon>
        <taxon>Pseudomonadati</taxon>
        <taxon>Verrucomicrobiota</taxon>
        <taxon>Verrucomicrobiia</taxon>
        <taxon>Verrucomicrobiales</taxon>
        <taxon>Verrucomicrobiaceae</taxon>
        <taxon>Prosthecobacter</taxon>
    </lineage>
</organism>
<evidence type="ECO:0000256" key="6">
    <source>
        <dbReference type="SAM" id="Phobius"/>
    </source>
</evidence>
<dbReference type="Proteomes" id="UP001499852">
    <property type="component" value="Unassembled WGS sequence"/>
</dbReference>
<evidence type="ECO:0000256" key="4">
    <source>
        <dbReference type="ARBA" id="ARBA00022989"/>
    </source>
</evidence>
<name>A0ABP9NYH6_9BACT</name>
<feature type="domain" description="Metallo-beta-lactamase" evidence="7">
    <location>
        <begin position="527"/>
        <end position="637"/>
    </location>
</feature>
<dbReference type="EMBL" id="BAABIA010000002">
    <property type="protein sequence ID" value="GAA5136302.1"/>
    <property type="molecule type" value="Genomic_DNA"/>
</dbReference>
<accession>A0ABP9NYH6</accession>
<comment type="subcellular location">
    <subcellularLocation>
        <location evidence="1">Cell membrane</location>
        <topology evidence="1">Multi-pass membrane protein</topology>
    </subcellularLocation>
</comment>
<keyword evidence="11" id="KW-1185">Reference proteome</keyword>
<evidence type="ECO:0000259" key="9">
    <source>
        <dbReference type="Pfam" id="PF13567"/>
    </source>
</evidence>
<feature type="transmembrane region" description="Helical" evidence="6">
    <location>
        <begin position="440"/>
        <end position="464"/>
    </location>
</feature>
<evidence type="ECO:0000256" key="3">
    <source>
        <dbReference type="ARBA" id="ARBA00022692"/>
    </source>
</evidence>
<dbReference type="Pfam" id="PF13567">
    <property type="entry name" value="DUF4131"/>
    <property type="match status" value="1"/>
</dbReference>
<dbReference type="SUPFAM" id="SSF56281">
    <property type="entry name" value="Metallo-hydrolase/oxidoreductase"/>
    <property type="match status" value="1"/>
</dbReference>
<feature type="transmembrane region" description="Helical" evidence="6">
    <location>
        <begin position="476"/>
        <end position="495"/>
    </location>
</feature>